<keyword evidence="7" id="KW-1133">Transmembrane helix</keyword>
<dbReference type="SMART" id="SM00388">
    <property type="entry name" value="HisKA"/>
    <property type="match status" value="1"/>
</dbReference>
<dbReference type="PANTHER" id="PTHR43547:SF2">
    <property type="entry name" value="HYBRID SIGNAL TRANSDUCTION HISTIDINE KINASE C"/>
    <property type="match status" value="1"/>
</dbReference>
<name>A0ABT5VSP2_9BACT</name>
<dbReference type="InterPro" id="IPR003661">
    <property type="entry name" value="HisK_dim/P_dom"/>
</dbReference>
<evidence type="ECO:0000313" key="12">
    <source>
        <dbReference type="EMBL" id="MDE5417538.1"/>
    </source>
</evidence>
<dbReference type="Gene3D" id="3.30.565.10">
    <property type="entry name" value="Histidine kinase-like ATPase, C-terminal domain"/>
    <property type="match status" value="1"/>
</dbReference>
<keyword evidence="7" id="KW-0812">Transmembrane</keyword>
<evidence type="ECO:0000259" key="9">
    <source>
        <dbReference type="PROSITE" id="PS01124"/>
    </source>
</evidence>
<feature type="domain" description="Histidine kinase" evidence="10">
    <location>
        <begin position="867"/>
        <end position="1090"/>
    </location>
</feature>
<gene>
    <name evidence="12" type="ORF">L3049_05905</name>
</gene>
<keyword evidence="12" id="KW-0547">Nucleotide-binding</keyword>
<comment type="catalytic activity">
    <reaction evidence="1">
        <text>ATP + protein L-histidine = ADP + protein N-phospho-L-histidine.</text>
        <dbReference type="EC" id="2.7.13.3"/>
    </reaction>
</comment>
<sequence length="1391" mass="158244">MRLFLSTLLLFVFFSSYSQTDFERLSTLDGLSQNDINFIFQDSKGFMWFGTVDGLNRFDGMKFITYQRTTPMEHPIGSNLPFCMVEDSKGNFWIGTSDNGVWFFDRKKEEFHKVPEIMNGKRILMDLKVGNIFLDRDGILWISSSNGVSLIDTKTYNTSDVKGVIFDAASDRENKFYSLRSANLFFQDSKGQIWLGNTNGLYKVGLTKDLKLKIERIPILAARTFHSIIETERGYIASCGDGAYYIKEQGGEFTAKMIAPYFFSSCLKTSKGFVFGANNSGLFQFVWHEDEESLELIKHFQYEFYNSKSLSANIVIDLYEDNSGLLWVGTNGGGLNRLDLNEKKFHHISRTNAKGSLSYNKVRAVYEDGKSNLWVGTEGGGISCLLANKKGEYETGFINKAITEIVNNQNYVYSIAGLPDEPKGVIFGAGYPVRLGLAKINRSGEIEIESLSHLVENSVFTILVDKDGYIWLGTYGTGLYRTKYDSVKNEFIVLNNYRANGEGSLCSDIVRSLLEDGDGNILVGTDMGLNILPKREKENSSPSFITVVNDPENDTSLTHNYVLAMHLDSKNRVWVGTMGGGLCLLEGGSGSTTKFKAYTSEHGLPNDVIKGIEEDREGNLWISTNRGLTRFNINTEEIRNYTMSDGLQDYEFSELASFTRKNGEMVFGGVNGINVFTPSEIEDNPYASHVEFTELFILNEQILTGKEYHGRILLENEMPSTDSVSIKYSENSFSVGFTALHYVAPEKIKYKYMLEGFDNGWNMVNSVEPRAKYTNIPPGEYTLKVLATNNDGVWTTIPSMLTIEVVPPFWRTIYALFIYVFIFVVLLIFFRRYSVIAVTKKNELMMEHFEQEKMEELVQMKLQFFTNISHEFRTPLTLIQSPLERLISGNDKISGEDRQQNYSLMMKNVRMLNRLINQLMEFRKLEKGKMPLAVNRGNVMELVNEVFDAFNEIAQSKNIRFELKNSYPSVELWFDYDKLEKVLYNLLSNAFKFTPQGGEVAIIVEEEEIDGKEWVKISVKDNGPGIAKEKVQYLFDRFYQTGSHKLSKVSGTGIGLAFAKNLVNLHQGKISVSSNPNIATLFSIQIPKGKLHFKKEDFSVQANQSVSEVPTIVKDYQHEEAMSDISRELEIDEKKPVVLIVEDNFDVQALIKGNLKEEFNCIQGYNGKEGIELCRKYNPDLIISDVMMPEMDGFEMCNIIKKDELTCHIPIVVLTAKSTDEDKLTGLTEGAVAYMSKPFNIDVLIAQIKSILEARRQVKRDFNQKVEVEPKEVTFTSIDEKLLERLLKVVEENISNPEFTVVQLGREVGISQSILNKKLKALLGQTANVFIRTIRLKRAAQLLKLDRLSVTDVVYEVGFNDMKYFRECFRKQFDTTPSDYIRQYRKDHLEE</sequence>
<dbReference type="Proteomes" id="UP001528920">
    <property type="component" value="Unassembled WGS sequence"/>
</dbReference>
<dbReference type="RefSeq" id="WP_275108878.1">
    <property type="nucleotide sequence ID" value="NZ_JAKJSC010000001.1"/>
</dbReference>
<protein>
    <recommendedName>
        <fullName evidence="2">histidine kinase</fullName>
        <ecNumber evidence="2">2.7.13.3</ecNumber>
    </recommendedName>
</protein>
<keyword evidence="7" id="KW-0472">Membrane</keyword>
<accession>A0ABT5VSP2</accession>
<dbReference type="InterPro" id="IPR013783">
    <property type="entry name" value="Ig-like_fold"/>
</dbReference>
<dbReference type="SMART" id="SM00448">
    <property type="entry name" value="REC"/>
    <property type="match status" value="1"/>
</dbReference>
<dbReference type="CDD" id="cd17574">
    <property type="entry name" value="REC_OmpR"/>
    <property type="match status" value="1"/>
</dbReference>
<evidence type="ECO:0000256" key="3">
    <source>
        <dbReference type="ARBA" id="ARBA00022553"/>
    </source>
</evidence>
<dbReference type="InterPro" id="IPR036890">
    <property type="entry name" value="HATPase_C_sf"/>
</dbReference>
<evidence type="ECO:0000259" key="10">
    <source>
        <dbReference type="PROSITE" id="PS50109"/>
    </source>
</evidence>
<dbReference type="Pfam" id="PF02518">
    <property type="entry name" value="HATPase_c"/>
    <property type="match status" value="1"/>
</dbReference>
<dbReference type="Gene3D" id="1.10.10.60">
    <property type="entry name" value="Homeodomain-like"/>
    <property type="match status" value="1"/>
</dbReference>
<dbReference type="InterPro" id="IPR015943">
    <property type="entry name" value="WD40/YVTN_repeat-like_dom_sf"/>
</dbReference>
<evidence type="ECO:0000256" key="1">
    <source>
        <dbReference type="ARBA" id="ARBA00000085"/>
    </source>
</evidence>
<dbReference type="InterPro" id="IPR011006">
    <property type="entry name" value="CheY-like_superfamily"/>
</dbReference>
<keyword evidence="5" id="KW-0804">Transcription</keyword>
<dbReference type="EMBL" id="JAKJSC010000001">
    <property type="protein sequence ID" value="MDE5417538.1"/>
    <property type="molecule type" value="Genomic_DNA"/>
</dbReference>
<dbReference type="InterPro" id="IPR005467">
    <property type="entry name" value="His_kinase_dom"/>
</dbReference>
<dbReference type="PRINTS" id="PR00344">
    <property type="entry name" value="BCTRLSENSOR"/>
</dbReference>
<dbReference type="SUPFAM" id="SSF47384">
    <property type="entry name" value="Homodimeric domain of signal transducing histidine kinase"/>
    <property type="match status" value="1"/>
</dbReference>
<dbReference type="CDD" id="cd00082">
    <property type="entry name" value="HisKA"/>
    <property type="match status" value="1"/>
</dbReference>
<dbReference type="SUPFAM" id="SSF55874">
    <property type="entry name" value="ATPase domain of HSP90 chaperone/DNA topoisomerase II/histidine kinase"/>
    <property type="match status" value="1"/>
</dbReference>
<keyword evidence="4" id="KW-0805">Transcription regulation</keyword>
<dbReference type="Pfam" id="PF07495">
    <property type="entry name" value="Y_Y_Y"/>
    <property type="match status" value="1"/>
</dbReference>
<dbReference type="InterPro" id="IPR011110">
    <property type="entry name" value="Reg_prop"/>
</dbReference>
<evidence type="ECO:0000259" key="11">
    <source>
        <dbReference type="PROSITE" id="PS50110"/>
    </source>
</evidence>
<evidence type="ECO:0000256" key="6">
    <source>
        <dbReference type="PROSITE-ProRule" id="PRU00169"/>
    </source>
</evidence>
<keyword evidence="3 6" id="KW-0597">Phosphoprotein</keyword>
<dbReference type="SMART" id="SM00387">
    <property type="entry name" value="HATPase_c"/>
    <property type="match status" value="1"/>
</dbReference>
<proteinExistence type="predicted"/>
<keyword evidence="8" id="KW-0732">Signal</keyword>
<evidence type="ECO:0000256" key="4">
    <source>
        <dbReference type="ARBA" id="ARBA00023015"/>
    </source>
</evidence>
<reference evidence="12 13" key="1">
    <citation type="submission" date="2022-01" db="EMBL/GenBank/DDBJ databases">
        <title>Labilibaculum sp. nov, a marine bacterium isolated from Antarctica.</title>
        <authorList>
            <person name="Dai W."/>
        </authorList>
    </citation>
    <scope>NUCLEOTIDE SEQUENCE [LARGE SCALE GENOMIC DNA]</scope>
    <source>
        <strain evidence="12 13">DW002</strain>
    </source>
</reference>
<dbReference type="PROSITE" id="PS01124">
    <property type="entry name" value="HTH_ARAC_FAMILY_2"/>
    <property type="match status" value="1"/>
</dbReference>
<feature type="signal peptide" evidence="8">
    <location>
        <begin position="1"/>
        <end position="20"/>
    </location>
</feature>
<dbReference type="Pfam" id="PF00072">
    <property type="entry name" value="Response_reg"/>
    <property type="match status" value="1"/>
</dbReference>
<dbReference type="EC" id="2.7.13.3" evidence="2"/>
<feature type="domain" description="HTH araC/xylS-type" evidence="9">
    <location>
        <begin position="1284"/>
        <end position="1383"/>
    </location>
</feature>
<dbReference type="Gene3D" id="2.130.10.10">
    <property type="entry name" value="YVTN repeat-like/Quinoprotein amine dehydrogenase"/>
    <property type="match status" value="2"/>
</dbReference>
<dbReference type="SUPFAM" id="SSF46689">
    <property type="entry name" value="Homeodomain-like"/>
    <property type="match status" value="1"/>
</dbReference>
<dbReference type="InterPro" id="IPR004358">
    <property type="entry name" value="Sig_transdc_His_kin-like_C"/>
</dbReference>
<dbReference type="PROSITE" id="PS50109">
    <property type="entry name" value="HIS_KIN"/>
    <property type="match status" value="1"/>
</dbReference>
<feature type="domain" description="Response regulatory" evidence="11">
    <location>
        <begin position="1137"/>
        <end position="1252"/>
    </location>
</feature>
<dbReference type="Gene3D" id="1.10.287.130">
    <property type="match status" value="1"/>
</dbReference>
<dbReference type="PANTHER" id="PTHR43547">
    <property type="entry name" value="TWO-COMPONENT HISTIDINE KINASE"/>
    <property type="match status" value="1"/>
</dbReference>
<evidence type="ECO:0000256" key="8">
    <source>
        <dbReference type="SAM" id="SignalP"/>
    </source>
</evidence>
<dbReference type="SMART" id="SM00342">
    <property type="entry name" value="HTH_ARAC"/>
    <property type="match status" value="1"/>
</dbReference>
<dbReference type="InterPro" id="IPR011123">
    <property type="entry name" value="Y_Y_Y"/>
</dbReference>
<evidence type="ECO:0000313" key="13">
    <source>
        <dbReference type="Proteomes" id="UP001528920"/>
    </source>
</evidence>
<dbReference type="InterPro" id="IPR018060">
    <property type="entry name" value="HTH_AraC"/>
</dbReference>
<dbReference type="InterPro" id="IPR036097">
    <property type="entry name" value="HisK_dim/P_sf"/>
</dbReference>
<dbReference type="Pfam" id="PF07494">
    <property type="entry name" value="Reg_prop"/>
    <property type="match status" value="7"/>
</dbReference>
<dbReference type="Pfam" id="PF12833">
    <property type="entry name" value="HTH_18"/>
    <property type="match status" value="1"/>
</dbReference>
<dbReference type="Pfam" id="PF00512">
    <property type="entry name" value="HisKA"/>
    <property type="match status" value="1"/>
</dbReference>
<dbReference type="Gene3D" id="2.60.40.10">
    <property type="entry name" value="Immunoglobulins"/>
    <property type="match status" value="1"/>
</dbReference>
<comment type="caution">
    <text evidence="12">The sequence shown here is derived from an EMBL/GenBank/DDBJ whole genome shotgun (WGS) entry which is preliminary data.</text>
</comment>
<dbReference type="Gene3D" id="3.40.50.2300">
    <property type="match status" value="1"/>
</dbReference>
<organism evidence="12 13">
    <name type="scientific">Paralabilibaculum antarcticum</name>
    <dbReference type="NCBI Taxonomy" id="2912572"/>
    <lineage>
        <taxon>Bacteria</taxon>
        <taxon>Pseudomonadati</taxon>
        <taxon>Bacteroidota</taxon>
        <taxon>Bacteroidia</taxon>
        <taxon>Marinilabiliales</taxon>
        <taxon>Marinifilaceae</taxon>
        <taxon>Paralabilibaculum</taxon>
    </lineage>
</organism>
<evidence type="ECO:0000256" key="7">
    <source>
        <dbReference type="SAM" id="Phobius"/>
    </source>
</evidence>
<dbReference type="SUPFAM" id="SSF63829">
    <property type="entry name" value="Calcium-dependent phosphotriesterase"/>
    <property type="match status" value="3"/>
</dbReference>
<keyword evidence="13" id="KW-1185">Reference proteome</keyword>
<dbReference type="SUPFAM" id="SSF52172">
    <property type="entry name" value="CheY-like"/>
    <property type="match status" value="1"/>
</dbReference>
<evidence type="ECO:0000256" key="5">
    <source>
        <dbReference type="ARBA" id="ARBA00023163"/>
    </source>
</evidence>
<feature type="modified residue" description="4-aspartylphosphate" evidence="6">
    <location>
        <position position="1185"/>
    </location>
</feature>
<evidence type="ECO:0000256" key="2">
    <source>
        <dbReference type="ARBA" id="ARBA00012438"/>
    </source>
</evidence>
<feature type="chain" id="PRO_5047255963" description="histidine kinase" evidence="8">
    <location>
        <begin position="21"/>
        <end position="1391"/>
    </location>
</feature>
<feature type="transmembrane region" description="Helical" evidence="7">
    <location>
        <begin position="809"/>
        <end position="830"/>
    </location>
</feature>
<dbReference type="PROSITE" id="PS50110">
    <property type="entry name" value="RESPONSE_REGULATORY"/>
    <property type="match status" value="1"/>
</dbReference>
<dbReference type="GO" id="GO:0005524">
    <property type="term" value="F:ATP binding"/>
    <property type="evidence" value="ECO:0007669"/>
    <property type="project" value="UniProtKB-KW"/>
</dbReference>
<keyword evidence="12" id="KW-0067">ATP-binding</keyword>
<dbReference type="InterPro" id="IPR003594">
    <property type="entry name" value="HATPase_dom"/>
</dbReference>
<dbReference type="InterPro" id="IPR009057">
    <property type="entry name" value="Homeodomain-like_sf"/>
</dbReference>
<dbReference type="InterPro" id="IPR001789">
    <property type="entry name" value="Sig_transdc_resp-reg_receiver"/>
</dbReference>